<dbReference type="OrthoDB" id="10262720at2759"/>
<feature type="compositionally biased region" description="Low complexity" evidence="5">
    <location>
        <begin position="832"/>
        <end position="849"/>
    </location>
</feature>
<name>A0A0D2PC38_HYPSF</name>
<dbReference type="EMBL" id="KN817597">
    <property type="protein sequence ID" value="KJA17865.1"/>
    <property type="molecule type" value="Genomic_DNA"/>
</dbReference>
<dbReference type="SUPFAM" id="SSF100934">
    <property type="entry name" value="Heat shock protein 70kD (HSP70), C-terminal subdomain"/>
    <property type="match status" value="1"/>
</dbReference>
<proteinExistence type="predicted"/>
<keyword evidence="6" id="KW-0732">Signal</keyword>
<dbReference type="PANTHER" id="PTHR45639:SF3">
    <property type="entry name" value="HYPOXIA UP-REGULATED PROTEIN 1"/>
    <property type="match status" value="1"/>
</dbReference>
<dbReference type="Gene3D" id="1.20.1270.10">
    <property type="match status" value="1"/>
</dbReference>
<dbReference type="GO" id="GO:0140662">
    <property type="term" value="F:ATP-dependent protein folding chaperone"/>
    <property type="evidence" value="ECO:0007669"/>
    <property type="project" value="InterPro"/>
</dbReference>
<dbReference type="STRING" id="945553.A0A0D2PC38"/>
<keyword evidence="2" id="KW-0256">Endoplasmic reticulum</keyword>
<keyword evidence="4" id="KW-0143">Chaperone</keyword>
<evidence type="ECO:0000256" key="6">
    <source>
        <dbReference type="SAM" id="SignalP"/>
    </source>
</evidence>
<keyword evidence="3" id="KW-0067">ATP-binding</keyword>
<dbReference type="PRINTS" id="PR00301">
    <property type="entry name" value="HEATSHOCK70"/>
</dbReference>
<dbReference type="InterPro" id="IPR029047">
    <property type="entry name" value="HSP70_peptide-bd_sf"/>
</dbReference>
<dbReference type="InterPro" id="IPR029048">
    <property type="entry name" value="HSP70_C_sf"/>
</dbReference>
<dbReference type="Proteomes" id="UP000054270">
    <property type="component" value="Unassembled WGS sequence"/>
</dbReference>
<gene>
    <name evidence="7" type="ORF">HYPSUDRAFT_90402</name>
</gene>
<evidence type="ECO:0000256" key="4">
    <source>
        <dbReference type="ARBA" id="ARBA00023186"/>
    </source>
</evidence>
<accession>A0A0D2PC38</accession>
<feature type="signal peptide" evidence="6">
    <location>
        <begin position="1"/>
        <end position="21"/>
    </location>
</feature>
<dbReference type="FunFam" id="3.90.640.10:FF:000004">
    <property type="entry name" value="Heat shock 70 kDa protein 4"/>
    <property type="match status" value="1"/>
</dbReference>
<feature type="compositionally biased region" description="Low complexity" evidence="5">
    <location>
        <begin position="572"/>
        <end position="589"/>
    </location>
</feature>
<dbReference type="InterPro" id="IPR013126">
    <property type="entry name" value="Hsp_70_fam"/>
</dbReference>
<keyword evidence="8" id="KW-1185">Reference proteome</keyword>
<dbReference type="Gene3D" id="3.30.420.40">
    <property type="match status" value="2"/>
</dbReference>
<dbReference type="Gene3D" id="2.60.34.10">
    <property type="entry name" value="Substrate Binding Domain Of DNAk, Chain A, domain 1"/>
    <property type="match status" value="1"/>
</dbReference>
<dbReference type="GO" id="GO:0005524">
    <property type="term" value="F:ATP binding"/>
    <property type="evidence" value="ECO:0007669"/>
    <property type="project" value="UniProtKB-KW"/>
</dbReference>
<evidence type="ECO:0008006" key="9">
    <source>
        <dbReference type="Google" id="ProtNLM"/>
    </source>
</evidence>
<evidence type="ECO:0000256" key="1">
    <source>
        <dbReference type="ARBA" id="ARBA00022741"/>
    </source>
</evidence>
<evidence type="ECO:0000313" key="8">
    <source>
        <dbReference type="Proteomes" id="UP000054270"/>
    </source>
</evidence>
<evidence type="ECO:0000313" key="7">
    <source>
        <dbReference type="EMBL" id="KJA17865.1"/>
    </source>
</evidence>
<dbReference type="AlphaFoldDB" id="A0A0D2PC38"/>
<dbReference type="SUPFAM" id="SSF53067">
    <property type="entry name" value="Actin-like ATPase domain"/>
    <property type="match status" value="2"/>
</dbReference>
<reference evidence="8" key="1">
    <citation type="submission" date="2014-04" db="EMBL/GenBank/DDBJ databases">
        <title>Evolutionary Origins and Diversification of the Mycorrhizal Mutualists.</title>
        <authorList>
            <consortium name="DOE Joint Genome Institute"/>
            <consortium name="Mycorrhizal Genomics Consortium"/>
            <person name="Kohler A."/>
            <person name="Kuo A."/>
            <person name="Nagy L.G."/>
            <person name="Floudas D."/>
            <person name="Copeland A."/>
            <person name="Barry K.W."/>
            <person name="Cichocki N."/>
            <person name="Veneault-Fourrey C."/>
            <person name="LaButti K."/>
            <person name="Lindquist E.A."/>
            <person name="Lipzen A."/>
            <person name="Lundell T."/>
            <person name="Morin E."/>
            <person name="Murat C."/>
            <person name="Riley R."/>
            <person name="Ohm R."/>
            <person name="Sun H."/>
            <person name="Tunlid A."/>
            <person name="Henrissat B."/>
            <person name="Grigoriev I.V."/>
            <person name="Hibbett D.S."/>
            <person name="Martin F."/>
        </authorList>
    </citation>
    <scope>NUCLEOTIDE SEQUENCE [LARGE SCALE GENOMIC DNA]</scope>
    <source>
        <strain evidence="8">FD-334 SS-4</strain>
    </source>
</reference>
<dbReference type="Gene3D" id="3.90.640.10">
    <property type="entry name" value="Actin, Chain A, domain 4"/>
    <property type="match status" value="1"/>
</dbReference>
<feature type="region of interest" description="Disordered" evidence="5">
    <location>
        <begin position="548"/>
        <end position="598"/>
    </location>
</feature>
<feature type="compositionally biased region" description="Low complexity" evidence="5">
    <location>
        <begin position="551"/>
        <end position="563"/>
    </location>
</feature>
<dbReference type="GO" id="GO:0030968">
    <property type="term" value="P:endoplasmic reticulum unfolded protein response"/>
    <property type="evidence" value="ECO:0007669"/>
    <property type="project" value="TreeGrafter"/>
</dbReference>
<dbReference type="InterPro" id="IPR043129">
    <property type="entry name" value="ATPase_NBD"/>
</dbReference>
<dbReference type="GO" id="GO:0034663">
    <property type="term" value="C:endoplasmic reticulum chaperone complex"/>
    <property type="evidence" value="ECO:0007669"/>
    <property type="project" value="TreeGrafter"/>
</dbReference>
<feature type="region of interest" description="Disordered" evidence="5">
    <location>
        <begin position="824"/>
        <end position="887"/>
    </location>
</feature>
<keyword evidence="1" id="KW-0547">Nucleotide-binding</keyword>
<evidence type="ECO:0000256" key="2">
    <source>
        <dbReference type="ARBA" id="ARBA00022824"/>
    </source>
</evidence>
<evidence type="ECO:0000256" key="5">
    <source>
        <dbReference type="SAM" id="MobiDB-lite"/>
    </source>
</evidence>
<organism evidence="7 8">
    <name type="scientific">Hypholoma sublateritium (strain FD-334 SS-4)</name>
    <dbReference type="NCBI Taxonomy" id="945553"/>
    <lineage>
        <taxon>Eukaryota</taxon>
        <taxon>Fungi</taxon>
        <taxon>Dikarya</taxon>
        <taxon>Basidiomycota</taxon>
        <taxon>Agaricomycotina</taxon>
        <taxon>Agaricomycetes</taxon>
        <taxon>Agaricomycetidae</taxon>
        <taxon>Agaricales</taxon>
        <taxon>Agaricineae</taxon>
        <taxon>Strophariaceae</taxon>
        <taxon>Hypholoma</taxon>
    </lineage>
</organism>
<dbReference type="CDD" id="cd10230">
    <property type="entry name" value="ASKHA_NBD_HSP70_HYOU1"/>
    <property type="match status" value="1"/>
</dbReference>
<dbReference type="OMA" id="SRTPMIQ"/>
<feature type="chain" id="PRO_5002260518" description="Actin-like ATPase domain-containing protein" evidence="6">
    <location>
        <begin position="22"/>
        <end position="887"/>
    </location>
</feature>
<dbReference type="Gene3D" id="3.30.30.30">
    <property type="match status" value="1"/>
</dbReference>
<dbReference type="Pfam" id="PF00012">
    <property type="entry name" value="HSP70"/>
    <property type="match status" value="1"/>
</dbReference>
<evidence type="ECO:0000256" key="3">
    <source>
        <dbReference type="ARBA" id="ARBA00022840"/>
    </source>
</evidence>
<dbReference type="PANTHER" id="PTHR45639">
    <property type="entry name" value="HSC70CB, ISOFORM G-RELATED"/>
    <property type="match status" value="1"/>
</dbReference>
<sequence>MRITTLLSLSALTWLPQLAQASVLAIDYGNDFIKASLMKPGVPFDVLLNKDSKRKISSVVAWKKGDRLFGQDAFNLASRFPQDTFSSLKLLQAAPFDAPVVSYYGQVAAPEVAESERKTVILKQPEGTEWAVEELVGMQFAYIKHLAELVANEKVTDVIVTVPAYYTQFERDAVADAIEISGLRTLALINDGTAVAVNYAMTRTFPTPEYHIVYDAGASGIRATIASFTTANDPKTGVAGTHIAVAGVGYDRSTGGVELDRRLRDILVNAFNTKTGRDVREDKRGMAKLWKEAQRVKAILSANTEATAQIESLAWDIDFKYKVTREQFEETCKELKGEFAKPIQDALKNAGLTIENVTSVILTGGSTRTPMIQAAVKAAVGDDKIALNVNADEAAVLGAALHGAGLSRQFKTKNIKVTDISVHEIQVSYFAAPTTANTRPRSITTSIFPAGSKVGTKKVLTFKRKEDFAIFLDYKDTIAPGFPTRMMEVEFGGVTEAIANLTERGAIDPVVKATLTLSESGFVSVSDAVAFGEIKDESLTGKLKGLFGAGSSSSDDSTAESAENTPPRDTESASASASSSTAAASASATPEKKAPIENTISLTIENKFTTIPPMTVDQKRKSRGRLRAIDAEESAKTRREEARNTFESYLYRLRDLLNEDNKDTPFKKCSQASERKEIAERLEESFAWLADRGDLAETSQFLDKRIALETLERPVIHRYQEIEAFPQALNNSQMWNWSTRLFLHDARQNLTAEAAADLPSKWTADELDGLERTLKEHETWLVEWVEKQKSVKPNEDPVIETTEMKARAKVLETHLQKLYRRKVPKAVKKPKTTSTVATEAAKETGAAEPVEAEAEGGDAQEPVIKVETDERQVPLAEEGAPTGHDEL</sequence>
<protein>
    <recommendedName>
        <fullName evidence="9">Actin-like ATPase domain-containing protein</fullName>
    </recommendedName>
</protein>